<sequence>MPNTEAQWKEGDKQPPPGYPTATTTEVPERMSCSPRSKKKGVKAGERGLVAACLCTAIQCCVCDFLSEARSALCRFIFCWFCDYCCCCSTLECAQCCCGC</sequence>
<feature type="region of interest" description="Disordered" evidence="1">
    <location>
        <begin position="1"/>
        <end position="43"/>
    </location>
</feature>
<dbReference type="EMBL" id="KZ305031">
    <property type="protein sequence ID" value="PIA48221.1"/>
    <property type="molecule type" value="Genomic_DNA"/>
</dbReference>
<dbReference type="FunCoup" id="A0A2G5DXJ5">
    <property type="interactions" value="10"/>
</dbReference>
<gene>
    <name evidence="2" type="ORF">AQUCO_01400657v1</name>
</gene>
<accession>A0A2G5DXJ5</accession>
<proteinExistence type="predicted"/>
<evidence type="ECO:0000313" key="3">
    <source>
        <dbReference type="Proteomes" id="UP000230069"/>
    </source>
</evidence>
<dbReference type="InParanoid" id="A0A2G5DXJ5"/>
<protein>
    <submittedName>
        <fullName evidence="2">Uncharacterized protein</fullName>
    </submittedName>
</protein>
<evidence type="ECO:0000256" key="1">
    <source>
        <dbReference type="SAM" id="MobiDB-lite"/>
    </source>
</evidence>
<dbReference type="Proteomes" id="UP000230069">
    <property type="component" value="Unassembled WGS sequence"/>
</dbReference>
<name>A0A2G5DXJ5_AQUCA</name>
<organism evidence="2 3">
    <name type="scientific">Aquilegia coerulea</name>
    <name type="common">Rocky mountain columbine</name>
    <dbReference type="NCBI Taxonomy" id="218851"/>
    <lineage>
        <taxon>Eukaryota</taxon>
        <taxon>Viridiplantae</taxon>
        <taxon>Streptophyta</taxon>
        <taxon>Embryophyta</taxon>
        <taxon>Tracheophyta</taxon>
        <taxon>Spermatophyta</taxon>
        <taxon>Magnoliopsida</taxon>
        <taxon>Ranunculales</taxon>
        <taxon>Ranunculaceae</taxon>
        <taxon>Thalictroideae</taxon>
        <taxon>Aquilegia</taxon>
    </lineage>
</organism>
<dbReference type="AlphaFoldDB" id="A0A2G5DXJ5"/>
<reference evidence="2 3" key="1">
    <citation type="submission" date="2017-09" db="EMBL/GenBank/DDBJ databases">
        <title>WGS assembly of Aquilegia coerulea Goldsmith.</title>
        <authorList>
            <person name="Hodges S."/>
            <person name="Kramer E."/>
            <person name="Nordborg M."/>
            <person name="Tomkins J."/>
            <person name="Borevitz J."/>
            <person name="Derieg N."/>
            <person name="Yan J."/>
            <person name="Mihaltcheva S."/>
            <person name="Hayes R.D."/>
            <person name="Rokhsar D."/>
        </authorList>
    </citation>
    <scope>NUCLEOTIDE SEQUENCE [LARGE SCALE GENOMIC DNA]</scope>
    <source>
        <strain evidence="3">cv. Goldsmith</strain>
    </source>
</reference>
<keyword evidence="3" id="KW-1185">Reference proteome</keyword>
<evidence type="ECO:0000313" key="2">
    <source>
        <dbReference type="EMBL" id="PIA48221.1"/>
    </source>
</evidence>